<comment type="caution">
    <text evidence="7">The sequence shown here is derived from an EMBL/GenBank/DDBJ whole genome shotgun (WGS) entry which is preliminary data.</text>
</comment>
<evidence type="ECO:0000256" key="3">
    <source>
        <dbReference type="ARBA" id="ARBA00022553"/>
    </source>
</evidence>
<proteinExistence type="predicted"/>
<reference evidence="7 8" key="1">
    <citation type="submission" date="2018-05" db="EMBL/GenBank/DDBJ databases">
        <title>Genomic Encyclopedia of Type Strains, Phase IV (KMG-IV): sequencing the most valuable type-strain genomes for metagenomic binning, comparative biology and taxonomic classification.</title>
        <authorList>
            <person name="Goeker M."/>
        </authorList>
    </citation>
    <scope>NUCLEOTIDE SEQUENCE [LARGE SCALE GENOMIC DNA]</scope>
    <source>
        <strain evidence="7 8">DSM 25350</strain>
    </source>
</reference>
<keyword evidence="8" id="KW-1185">Reference proteome</keyword>
<dbReference type="PANTHER" id="PTHR45339">
    <property type="entry name" value="HYBRID SIGNAL TRANSDUCTION HISTIDINE KINASE J"/>
    <property type="match status" value="1"/>
</dbReference>
<evidence type="ECO:0000256" key="1">
    <source>
        <dbReference type="ARBA" id="ARBA00000085"/>
    </source>
</evidence>
<dbReference type="Pfam" id="PF02518">
    <property type="entry name" value="HATPase_c"/>
    <property type="match status" value="1"/>
</dbReference>
<dbReference type="EC" id="2.7.13.3" evidence="2"/>
<keyword evidence="5" id="KW-1133">Transmembrane helix</keyword>
<keyword evidence="5" id="KW-0812">Transmembrane</keyword>
<comment type="catalytic activity">
    <reaction evidence="1">
        <text>ATP + protein L-histidine = ADP + protein N-phospho-L-histidine.</text>
        <dbReference type="EC" id="2.7.13.3"/>
    </reaction>
</comment>
<dbReference type="PANTHER" id="PTHR45339:SF5">
    <property type="entry name" value="HISTIDINE KINASE"/>
    <property type="match status" value="1"/>
</dbReference>
<evidence type="ECO:0000256" key="4">
    <source>
        <dbReference type="SAM" id="Coils"/>
    </source>
</evidence>
<dbReference type="SUPFAM" id="SSF47384">
    <property type="entry name" value="Homodimeric domain of signal transducing histidine kinase"/>
    <property type="match status" value="1"/>
</dbReference>
<dbReference type="SMART" id="SM00387">
    <property type="entry name" value="HATPase_c"/>
    <property type="match status" value="1"/>
</dbReference>
<evidence type="ECO:0000313" key="8">
    <source>
        <dbReference type="Proteomes" id="UP000245790"/>
    </source>
</evidence>
<accession>A0A316G065</accession>
<dbReference type="PROSITE" id="PS50109">
    <property type="entry name" value="HIS_KIN"/>
    <property type="match status" value="1"/>
</dbReference>
<dbReference type="SMART" id="SM00388">
    <property type="entry name" value="HisKA"/>
    <property type="match status" value="1"/>
</dbReference>
<dbReference type="Pfam" id="PF00512">
    <property type="entry name" value="HisKA"/>
    <property type="match status" value="1"/>
</dbReference>
<feature type="domain" description="Histidine kinase" evidence="6">
    <location>
        <begin position="359"/>
        <end position="578"/>
    </location>
</feature>
<dbReference type="InterPro" id="IPR036097">
    <property type="entry name" value="HisK_dim/P_sf"/>
</dbReference>
<keyword evidence="5" id="KW-0472">Membrane</keyword>
<dbReference type="InterPro" id="IPR003661">
    <property type="entry name" value="HisK_dim/P_dom"/>
</dbReference>
<feature type="transmembrane region" description="Helical" evidence="5">
    <location>
        <begin position="240"/>
        <end position="261"/>
    </location>
</feature>
<evidence type="ECO:0000256" key="2">
    <source>
        <dbReference type="ARBA" id="ARBA00012438"/>
    </source>
</evidence>
<dbReference type="SUPFAM" id="SSF55874">
    <property type="entry name" value="ATPase domain of HSP90 chaperone/DNA topoisomerase II/histidine kinase"/>
    <property type="match status" value="1"/>
</dbReference>
<keyword evidence="4" id="KW-0175">Coiled coil</keyword>
<dbReference type="GO" id="GO:0000155">
    <property type="term" value="F:phosphorelay sensor kinase activity"/>
    <property type="evidence" value="ECO:0007669"/>
    <property type="project" value="InterPro"/>
</dbReference>
<evidence type="ECO:0000313" key="7">
    <source>
        <dbReference type="EMBL" id="PWK54291.1"/>
    </source>
</evidence>
<dbReference type="InterPro" id="IPR005467">
    <property type="entry name" value="His_kinase_dom"/>
</dbReference>
<gene>
    <name evidence="7" type="ORF">C8D97_101139</name>
</gene>
<name>A0A316G065_9GAMM</name>
<protein>
    <recommendedName>
        <fullName evidence="2">histidine kinase</fullName>
        <ecNumber evidence="2">2.7.13.3</ecNumber>
    </recommendedName>
</protein>
<dbReference type="RefSeq" id="WP_170115094.1">
    <property type="nucleotide sequence ID" value="NZ_QGGU01000001.1"/>
</dbReference>
<dbReference type="InterPro" id="IPR003594">
    <property type="entry name" value="HATPase_dom"/>
</dbReference>
<dbReference type="Gene3D" id="1.10.287.130">
    <property type="match status" value="1"/>
</dbReference>
<sequence>MTIKSKLIITSIAIAAATAAISWFSYINISSGISKAVTTQQTNKVNQLQNSVNLAFNQFIQTGHSAESTDAIKSSFQQTDLPQLLSLLNAAANNTTEIALYNADNNQLLRPGLEPQQGEFYELEHIILSQMKSPGSKTTVTKFDKHFALVKSQALLIDDKVTGIIFNVLKLNNVFFNHLKQQTGADFKLSINGSSLTTNSALPYNESQQLTWPIQSKVSGKIYYHLPNASLSQSLPDTGIISIILIIILMSALVILTFMFISGHYRSLKKLSQASQSVENANQLSKVIKSLNIIPELEDFTNSVNQLVTQQNTQLRNMQTKLKQLDSTLHNVKSEKVSLQVERDSAVQAPKTKSEFLSRMGDEITTPMKTLTSMLHLLSEYSLDEEPKELLSIARRSSNTLINNLNNILDFSKLDANLLKLYKNDFDVRQLIEETISEYTPHAKSKSLQLSCNIANEVPEHIYNDSKRVKQILKNLLGNAIRFTKDGEVSVYCDLVMEQSVEYLRLTIQDSGVGIPEEAQRGLFDSLEQRTKLTNSSFAGRLRLIVSKKLSELMGGNIGVNSEPQKGSRFWFTVSLHKD</sequence>
<evidence type="ECO:0000259" key="6">
    <source>
        <dbReference type="PROSITE" id="PS50109"/>
    </source>
</evidence>
<organism evidence="7 8">
    <name type="scientific">Pleionea mediterranea</name>
    <dbReference type="NCBI Taxonomy" id="523701"/>
    <lineage>
        <taxon>Bacteria</taxon>
        <taxon>Pseudomonadati</taxon>
        <taxon>Pseudomonadota</taxon>
        <taxon>Gammaproteobacteria</taxon>
        <taxon>Oceanospirillales</taxon>
        <taxon>Pleioneaceae</taxon>
        <taxon>Pleionea</taxon>
    </lineage>
</organism>
<feature type="coiled-coil region" evidence="4">
    <location>
        <begin position="308"/>
        <end position="342"/>
    </location>
</feature>
<dbReference type="InterPro" id="IPR036890">
    <property type="entry name" value="HATPase_C_sf"/>
</dbReference>
<dbReference type="Proteomes" id="UP000245790">
    <property type="component" value="Unassembled WGS sequence"/>
</dbReference>
<evidence type="ECO:0000256" key="5">
    <source>
        <dbReference type="SAM" id="Phobius"/>
    </source>
</evidence>
<dbReference type="Gene3D" id="3.30.565.10">
    <property type="entry name" value="Histidine kinase-like ATPase, C-terminal domain"/>
    <property type="match status" value="1"/>
</dbReference>
<dbReference type="AlphaFoldDB" id="A0A316G065"/>
<keyword evidence="3" id="KW-0597">Phosphoprotein</keyword>
<dbReference type="EMBL" id="QGGU01000001">
    <property type="protein sequence ID" value="PWK54291.1"/>
    <property type="molecule type" value="Genomic_DNA"/>
</dbReference>